<accession>A0ABY4HK58</accession>
<dbReference type="RefSeq" id="WP_246915411.1">
    <property type="nucleotide sequence ID" value="NZ_CP090145.1"/>
</dbReference>
<dbReference type="InterPro" id="IPR008334">
    <property type="entry name" value="5'-Nucleotdase_C"/>
</dbReference>
<dbReference type="PANTHER" id="PTHR11575:SF24">
    <property type="entry name" value="5'-NUCLEOTIDASE"/>
    <property type="match status" value="1"/>
</dbReference>
<evidence type="ECO:0000313" key="2">
    <source>
        <dbReference type="EMBL" id="UOX32587.1"/>
    </source>
</evidence>
<dbReference type="PANTHER" id="PTHR11575">
    <property type="entry name" value="5'-NUCLEOTIDASE-RELATED"/>
    <property type="match status" value="1"/>
</dbReference>
<dbReference type="PRINTS" id="PR01607">
    <property type="entry name" value="APYRASEFAMLY"/>
</dbReference>
<dbReference type="SUPFAM" id="SSF55816">
    <property type="entry name" value="5'-nucleotidase (syn. UDP-sugar hydrolase), C-terminal domain"/>
    <property type="match status" value="1"/>
</dbReference>
<dbReference type="Gene3D" id="3.90.780.10">
    <property type="entry name" value="5'-Nucleotidase, C-terminal domain"/>
    <property type="match status" value="1"/>
</dbReference>
<organism evidence="2 3">
    <name type="scientific">Flavobacterium sediminilitoris</name>
    <dbReference type="NCBI Taxonomy" id="2024526"/>
    <lineage>
        <taxon>Bacteria</taxon>
        <taxon>Pseudomonadati</taxon>
        <taxon>Bacteroidota</taxon>
        <taxon>Flavobacteriia</taxon>
        <taxon>Flavobacteriales</taxon>
        <taxon>Flavobacteriaceae</taxon>
        <taxon>Flavobacterium</taxon>
    </lineage>
</organism>
<dbReference type="EMBL" id="CP090145">
    <property type="protein sequence ID" value="UOX32587.1"/>
    <property type="molecule type" value="Genomic_DNA"/>
</dbReference>
<dbReference type="InterPro" id="IPR006179">
    <property type="entry name" value="5_nucleotidase/apyrase"/>
</dbReference>
<gene>
    <name evidence="2" type="ORF">LXD69_11090</name>
</gene>
<proteinExistence type="predicted"/>
<protein>
    <submittedName>
        <fullName evidence="2">5'-nucleotidase C-terminal domain-containing protein</fullName>
    </submittedName>
</protein>
<feature type="domain" description="5'-Nucleotidase C-terminal" evidence="1">
    <location>
        <begin position="81"/>
        <end position="222"/>
    </location>
</feature>
<dbReference type="PROSITE" id="PS51257">
    <property type="entry name" value="PROKAR_LIPOPROTEIN"/>
    <property type="match status" value="1"/>
</dbReference>
<keyword evidence="3" id="KW-1185">Reference proteome</keyword>
<reference evidence="2" key="2">
    <citation type="submission" date="2022-04" db="EMBL/GenBank/DDBJ databases">
        <title>Complete Genome Sequence of Flavobacterium sediminilitoris YSM-43, Isolated from a Tidal Sediment.</title>
        <authorList>
            <person name="Lee P.A."/>
        </authorList>
    </citation>
    <scope>NUCLEOTIDE SEQUENCE</scope>
    <source>
        <strain evidence="2">YSM-43</strain>
    </source>
</reference>
<dbReference type="Pfam" id="PF02872">
    <property type="entry name" value="5_nucleotid_C"/>
    <property type="match status" value="1"/>
</dbReference>
<evidence type="ECO:0000259" key="1">
    <source>
        <dbReference type="Pfam" id="PF02872"/>
    </source>
</evidence>
<sequence length="260" mass="30016">MVNVKKKRVKYSYFVILLTFLFIVSCKTSKSNIYEVEGKRININESYAGNTEIEKFIQPYREHITKDLDSVLAYNPVNQEKSKGKWQTNIGNLFAETTLAFSKPIFLKRENKDIDFCLLNHGGIRAIIPKGNVTSRTAYEIMPFENSIMIIGLKGKEVRALADYIIKEKKPHPLAGITIYTNKDENTVMDIKINNHSIDDNKIYYVATSDYLASGGDSMTFFRDSSLKYDIDYKLRNLFIDYFKKIDTLPNITTERIIIK</sequence>
<dbReference type="Proteomes" id="UP000830454">
    <property type="component" value="Chromosome"/>
</dbReference>
<dbReference type="InterPro" id="IPR036907">
    <property type="entry name" value="5'-Nucleotdase_C_sf"/>
</dbReference>
<evidence type="ECO:0000313" key="3">
    <source>
        <dbReference type="Proteomes" id="UP000830454"/>
    </source>
</evidence>
<name>A0ABY4HK58_9FLAO</name>
<reference evidence="2" key="1">
    <citation type="submission" date="2021-12" db="EMBL/GenBank/DDBJ databases">
        <authorList>
            <person name="Cha I.-T."/>
            <person name="Lee K.-E."/>
            <person name="Park S.-J."/>
        </authorList>
    </citation>
    <scope>NUCLEOTIDE SEQUENCE</scope>
    <source>
        <strain evidence="2">YSM-43</strain>
    </source>
</reference>